<name>A0A1H7VVS7_STRJI</name>
<dbReference type="PANTHER" id="PTHR43877:SF2">
    <property type="entry name" value="AMINOALKYLPHOSPHONATE N-ACETYLTRANSFERASE-RELATED"/>
    <property type="match status" value="1"/>
</dbReference>
<dbReference type="GO" id="GO:0005840">
    <property type="term" value="C:ribosome"/>
    <property type="evidence" value="ECO:0007669"/>
    <property type="project" value="UniProtKB-KW"/>
</dbReference>
<sequence length="200" mass="21501">MIHPSPAPYVVRRITSGEWRELRALRLEALKDSPTAFSVTYAATEAFPDQVWQAMAAEAATSDSTALFVAVAVAVDETRPTDPTDSTDSTDPAGAWLGMAGAAPMVDIPDHAHVYSVYVTPAHRGRRGPADALMRAAIGFAEAHIDVAHLTLGVHESNVRAQTFYARLGFEPTGLRVPYPLDPAEQLVILGYPAFRPAAH</sequence>
<dbReference type="CDD" id="cd04301">
    <property type="entry name" value="NAT_SF"/>
    <property type="match status" value="1"/>
</dbReference>
<dbReference type="PROSITE" id="PS51186">
    <property type="entry name" value="GNAT"/>
    <property type="match status" value="1"/>
</dbReference>
<dbReference type="InterPro" id="IPR000182">
    <property type="entry name" value="GNAT_dom"/>
</dbReference>
<dbReference type="OrthoDB" id="9799092at2"/>
<evidence type="ECO:0000259" key="3">
    <source>
        <dbReference type="PROSITE" id="PS51186"/>
    </source>
</evidence>
<dbReference type="GO" id="GO:0016747">
    <property type="term" value="F:acyltransferase activity, transferring groups other than amino-acyl groups"/>
    <property type="evidence" value="ECO:0007669"/>
    <property type="project" value="InterPro"/>
</dbReference>
<evidence type="ECO:0000256" key="2">
    <source>
        <dbReference type="ARBA" id="ARBA00023315"/>
    </source>
</evidence>
<dbReference type="EMBL" id="FOAZ01000019">
    <property type="protein sequence ID" value="SEM13432.1"/>
    <property type="molecule type" value="Genomic_DNA"/>
</dbReference>
<keyword evidence="4" id="KW-0687">Ribonucleoprotein</keyword>
<protein>
    <submittedName>
        <fullName evidence="4">Ribosomal protein S18 acetylase RimI</fullName>
    </submittedName>
</protein>
<organism evidence="4 5">
    <name type="scientific">Streptacidiphilus jiangxiensis</name>
    <dbReference type="NCBI Taxonomy" id="235985"/>
    <lineage>
        <taxon>Bacteria</taxon>
        <taxon>Bacillati</taxon>
        <taxon>Actinomycetota</taxon>
        <taxon>Actinomycetes</taxon>
        <taxon>Kitasatosporales</taxon>
        <taxon>Streptomycetaceae</taxon>
        <taxon>Streptacidiphilus</taxon>
    </lineage>
</organism>
<feature type="domain" description="N-acetyltransferase" evidence="3">
    <location>
        <begin position="9"/>
        <end position="199"/>
    </location>
</feature>
<accession>A0A1H7VVS7</accession>
<dbReference type="InterPro" id="IPR050832">
    <property type="entry name" value="Bact_Acetyltransf"/>
</dbReference>
<dbReference type="SUPFAM" id="SSF55729">
    <property type="entry name" value="Acyl-CoA N-acyltransferases (Nat)"/>
    <property type="match status" value="1"/>
</dbReference>
<dbReference type="Pfam" id="PF00583">
    <property type="entry name" value="Acetyltransf_1"/>
    <property type="match status" value="1"/>
</dbReference>
<keyword evidence="4" id="KW-0689">Ribosomal protein</keyword>
<keyword evidence="1" id="KW-0808">Transferase</keyword>
<dbReference type="STRING" id="235985.SAMN05414137_11940"/>
<proteinExistence type="predicted"/>
<keyword evidence="5" id="KW-1185">Reference proteome</keyword>
<dbReference type="Gene3D" id="3.40.630.30">
    <property type="match status" value="1"/>
</dbReference>
<dbReference type="AlphaFoldDB" id="A0A1H7VVS7"/>
<evidence type="ECO:0000256" key="1">
    <source>
        <dbReference type="ARBA" id="ARBA00022679"/>
    </source>
</evidence>
<reference evidence="5" key="1">
    <citation type="submission" date="2016-10" db="EMBL/GenBank/DDBJ databases">
        <authorList>
            <person name="Varghese N."/>
        </authorList>
    </citation>
    <scope>NUCLEOTIDE SEQUENCE [LARGE SCALE GENOMIC DNA]</scope>
    <source>
        <strain evidence="5">DSM 45096 / BCRC 16803 / CGMCC 4.1857 / CIP 109030 / JCM 12277 / KCTC 19219 / NBRC 100920 / 33214</strain>
    </source>
</reference>
<keyword evidence="2" id="KW-0012">Acyltransferase</keyword>
<dbReference type="Proteomes" id="UP000183015">
    <property type="component" value="Unassembled WGS sequence"/>
</dbReference>
<evidence type="ECO:0000313" key="5">
    <source>
        <dbReference type="Proteomes" id="UP000183015"/>
    </source>
</evidence>
<evidence type="ECO:0000313" key="4">
    <source>
        <dbReference type="EMBL" id="SEM13432.1"/>
    </source>
</evidence>
<dbReference type="RefSeq" id="WP_042457494.1">
    <property type="nucleotide sequence ID" value="NZ_BBPN01000047.1"/>
</dbReference>
<gene>
    <name evidence="4" type="ORF">SAMN05414137_11940</name>
</gene>
<dbReference type="eggNOG" id="COG0456">
    <property type="taxonomic scope" value="Bacteria"/>
</dbReference>
<dbReference type="PANTHER" id="PTHR43877">
    <property type="entry name" value="AMINOALKYLPHOSPHONATE N-ACETYLTRANSFERASE-RELATED-RELATED"/>
    <property type="match status" value="1"/>
</dbReference>
<dbReference type="InterPro" id="IPR016181">
    <property type="entry name" value="Acyl_CoA_acyltransferase"/>
</dbReference>